<dbReference type="AlphaFoldDB" id="A0A7H1N3H5"/>
<keyword evidence="1 6" id="KW-0349">Heme</keyword>
<evidence type="ECO:0000256" key="2">
    <source>
        <dbReference type="ARBA" id="ARBA00022723"/>
    </source>
</evidence>
<keyword evidence="5 6" id="KW-0408">Iron</keyword>
<dbReference type="Gene3D" id="1.10.760.10">
    <property type="entry name" value="Cytochrome c-like domain"/>
    <property type="match status" value="1"/>
</dbReference>
<proteinExistence type="predicted"/>
<accession>A0A7H1N3H5</accession>
<name>A0A7H1N3H5_9PROT</name>
<dbReference type="PANTHER" id="PTHR30600:SF10">
    <property type="entry name" value="BLL6722 PROTEIN"/>
    <property type="match status" value="1"/>
</dbReference>
<evidence type="ECO:0000256" key="5">
    <source>
        <dbReference type="ARBA" id="ARBA00023004"/>
    </source>
</evidence>
<evidence type="ECO:0000259" key="7">
    <source>
        <dbReference type="PROSITE" id="PS51007"/>
    </source>
</evidence>
<keyword evidence="4" id="KW-0560">Oxidoreductase</keyword>
<dbReference type="KEGG" id="dvn:HQ394_14150"/>
<dbReference type="EMBL" id="CP053923">
    <property type="protein sequence ID" value="QNT70261.1"/>
    <property type="molecule type" value="Genomic_DNA"/>
</dbReference>
<dbReference type="GO" id="GO:0004130">
    <property type="term" value="F:cytochrome-c peroxidase activity"/>
    <property type="evidence" value="ECO:0007669"/>
    <property type="project" value="TreeGrafter"/>
</dbReference>
<dbReference type="InterPro" id="IPR051395">
    <property type="entry name" value="Cytochrome_c_Peroxidase/MauG"/>
</dbReference>
<dbReference type="Proteomes" id="UP000516369">
    <property type="component" value="Chromosome"/>
</dbReference>
<reference evidence="8 9" key="1">
    <citation type="submission" date="2020-05" db="EMBL/GenBank/DDBJ databases">
        <title>Complete closed genome sequence of Defluviicoccus vanus.</title>
        <authorList>
            <person name="Bessarab I."/>
            <person name="Arumugam K."/>
            <person name="Maszenan A.M."/>
            <person name="Seviour R.J."/>
            <person name="Williams R.B."/>
        </authorList>
    </citation>
    <scope>NUCLEOTIDE SEQUENCE [LARGE SCALE GENOMIC DNA]</scope>
    <source>
        <strain evidence="8 9">Ben 114</strain>
    </source>
</reference>
<keyword evidence="3" id="KW-0732">Signal</keyword>
<feature type="domain" description="Cytochrome c" evidence="7">
    <location>
        <begin position="203"/>
        <end position="361"/>
    </location>
</feature>
<dbReference type="GO" id="GO:0009055">
    <property type="term" value="F:electron transfer activity"/>
    <property type="evidence" value="ECO:0007669"/>
    <property type="project" value="InterPro"/>
</dbReference>
<dbReference type="InterPro" id="IPR009056">
    <property type="entry name" value="Cyt_c-like_dom"/>
</dbReference>
<keyword evidence="9" id="KW-1185">Reference proteome</keyword>
<evidence type="ECO:0000256" key="1">
    <source>
        <dbReference type="ARBA" id="ARBA00022617"/>
    </source>
</evidence>
<evidence type="ECO:0000256" key="4">
    <source>
        <dbReference type="ARBA" id="ARBA00023002"/>
    </source>
</evidence>
<dbReference type="InterPro" id="IPR036909">
    <property type="entry name" value="Cyt_c-like_dom_sf"/>
</dbReference>
<protein>
    <recommendedName>
        <fullName evidence="7">Cytochrome c domain-containing protein</fullName>
    </recommendedName>
</protein>
<evidence type="ECO:0000313" key="9">
    <source>
        <dbReference type="Proteomes" id="UP000516369"/>
    </source>
</evidence>
<keyword evidence="2 6" id="KW-0479">Metal-binding</keyword>
<evidence type="ECO:0000256" key="6">
    <source>
        <dbReference type="PROSITE-ProRule" id="PRU00433"/>
    </source>
</evidence>
<dbReference type="PROSITE" id="PS51007">
    <property type="entry name" value="CYTC"/>
    <property type="match status" value="1"/>
</dbReference>
<evidence type="ECO:0000313" key="8">
    <source>
        <dbReference type="EMBL" id="QNT70261.1"/>
    </source>
</evidence>
<dbReference type="SUPFAM" id="SSF46626">
    <property type="entry name" value="Cytochrome c"/>
    <property type="match status" value="1"/>
</dbReference>
<gene>
    <name evidence="8" type="ORF">HQ394_14150</name>
</gene>
<sequence length="460" mass="49614">MACDDAAVFEGLRLFTQETFGGNGRTCATCHPPTHNFTIDPAYIGTLPADDPLFVAENNPKLRSLERPELLRQEGLISVNVDGFGRPAVSRSVPHLHGLSQSIKPGATPFPSAHMTGWSGDGSPGPGSLRTFAMGAVRQHFTRTIARRACGSATYNPDQCDFRMPSEAELNALQEFQLFLGRQSEINIEPYSNNPGEIVFRDWDVEYGKMLFHTVAGGENLSCASCHRNAGANDQDGNGTLFDVGANKDPRIPACLDPGKVPGDGGFGRVTQATASGKAICGTAKDFNIVFTGDNRFNTPSVIEAADTGPFFHNNIVNTIEDAVAFYSDAAFAGSEAAKGVAFQFLPEEQQQIAAMLRTVNALDNMNNSDRFDLLALRGAASQPTLTKLVIKIAASETKDAIGVLTGSPLPIYADTDVISLLNQALAEEQQAITAWNPQLMYRAVNLRKRARAEMIRSRE</sequence>
<dbReference type="GO" id="GO:0046872">
    <property type="term" value="F:metal ion binding"/>
    <property type="evidence" value="ECO:0007669"/>
    <property type="project" value="UniProtKB-KW"/>
</dbReference>
<evidence type="ECO:0000256" key="3">
    <source>
        <dbReference type="ARBA" id="ARBA00022729"/>
    </source>
</evidence>
<dbReference type="PANTHER" id="PTHR30600">
    <property type="entry name" value="CYTOCHROME C PEROXIDASE-RELATED"/>
    <property type="match status" value="1"/>
</dbReference>
<dbReference type="GO" id="GO:0020037">
    <property type="term" value="F:heme binding"/>
    <property type="evidence" value="ECO:0007669"/>
    <property type="project" value="InterPro"/>
</dbReference>
<organism evidence="8 9">
    <name type="scientific">Defluviicoccus vanus</name>
    <dbReference type="NCBI Taxonomy" id="111831"/>
    <lineage>
        <taxon>Bacteria</taxon>
        <taxon>Pseudomonadati</taxon>
        <taxon>Pseudomonadota</taxon>
        <taxon>Alphaproteobacteria</taxon>
        <taxon>Rhodospirillales</taxon>
        <taxon>Rhodospirillaceae</taxon>
        <taxon>Defluviicoccus</taxon>
    </lineage>
</organism>